<feature type="compositionally biased region" description="Basic and acidic residues" evidence="2">
    <location>
        <begin position="713"/>
        <end position="734"/>
    </location>
</feature>
<accession>I7MJ87</accession>
<feature type="compositionally biased region" description="Polar residues" evidence="2">
    <location>
        <begin position="1"/>
        <end position="20"/>
    </location>
</feature>
<feature type="compositionally biased region" description="Polar residues" evidence="2">
    <location>
        <begin position="399"/>
        <end position="408"/>
    </location>
</feature>
<proteinExistence type="predicted"/>
<feature type="region of interest" description="Disordered" evidence="2">
    <location>
        <begin position="374"/>
        <end position="415"/>
    </location>
</feature>
<feature type="compositionally biased region" description="Low complexity" evidence="2">
    <location>
        <begin position="245"/>
        <end position="255"/>
    </location>
</feature>
<feature type="compositionally biased region" description="Low complexity" evidence="2">
    <location>
        <begin position="264"/>
        <end position="275"/>
    </location>
</feature>
<feature type="compositionally biased region" description="Low complexity" evidence="2">
    <location>
        <begin position="991"/>
        <end position="1003"/>
    </location>
</feature>
<feature type="region of interest" description="Disordered" evidence="2">
    <location>
        <begin position="466"/>
        <end position="578"/>
    </location>
</feature>
<dbReference type="RefSeq" id="XP_001016318.2">
    <property type="nucleotide sequence ID" value="XM_001016318.2"/>
</dbReference>
<feature type="region of interest" description="Disordered" evidence="2">
    <location>
        <begin position="245"/>
        <end position="308"/>
    </location>
</feature>
<feature type="region of interest" description="Disordered" evidence="2">
    <location>
        <begin position="121"/>
        <end position="202"/>
    </location>
</feature>
<feature type="region of interest" description="Disordered" evidence="2">
    <location>
        <begin position="591"/>
        <end position="611"/>
    </location>
</feature>
<feature type="compositionally biased region" description="Polar residues" evidence="2">
    <location>
        <begin position="1138"/>
        <end position="1151"/>
    </location>
</feature>
<feature type="compositionally biased region" description="Polar residues" evidence="2">
    <location>
        <begin position="506"/>
        <end position="533"/>
    </location>
</feature>
<evidence type="ECO:0000313" key="4">
    <source>
        <dbReference type="Proteomes" id="UP000009168"/>
    </source>
</evidence>
<dbReference type="InParanoid" id="I7MJ87"/>
<feature type="region of interest" description="Disordered" evidence="2">
    <location>
        <begin position="1322"/>
        <end position="1346"/>
    </location>
</feature>
<feature type="region of interest" description="Disordered" evidence="2">
    <location>
        <begin position="327"/>
        <end position="352"/>
    </location>
</feature>
<feature type="region of interest" description="Disordered" evidence="2">
    <location>
        <begin position="651"/>
        <end position="689"/>
    </location>
</feature>
<dbReference type="SUPFAM" id="SSF49348">
    <property type="entry name" value="Clathrin adaptor appendage domain"/>
    <property type="match status" value="1"/>
</dbReference>
<feature type="region of interest" description="Disordered" evidence="2">
    <location>
        <begin position="962"/>
        <end position="1010"/>
    </location>
</feature>
<feature type="compositionally biased region" description="Low complexity" evidence="2">
    <location>
        <begin position="534"/>
        <end position="558"/>
    </location>
</feature>
<protein>
    <submittedName>
        <fullName evidence="3">Uncharacterized protein</fullName>
    </submittedName>
</protein>
<dbReference type="OrthoDB" id="10692277at2759"/>
<keyword evidence="1" id="KW-0175">Coiled coil</keyword>
<feature type="compositionally biased region" description="Polar residues" evidence="2">
    <location>
        <begin position="651"/>
        <end position="666"/>
    </location>
</feature>
<feature type="region of interest" description="Disordered" evidence="2">
    <location>
        <begin position="1131"/>
        <end position="1152"/>
    </location>
</feature>
<feature type="region of interest" description="Disordered" evidence="2">
    <location>
        <begin position="1"/>
        <end position="28"/>
    </location>
</feature>
<feature type="compositionally biased region" description="Low complexity" evidence="2">
    <location>
        <begin position="475"/>
        <end position="499"/>
    </location>
</feature>
<dbReference type="EMBL" id="GG662699">
    <property type="protein sequence ID" value="EAR96073.2"/>
    <property type="molecule type" value="Genomic_DNA"/>
</dbReference>
<dbReference type="KEGG" id="tet:TTHERM_00128370"/>
<feature type="coiled-coil region" evidence="1">
    <location>
        <begin position="1393"/>
        <end position="1453"/>
    </location>
</feature>
<evidence type="ECO:0000256" key="2">
    <source>
        <dbReference type="SAM" id="MobiDB-lite"/>
    </source>
</evidence>
<dbReference type="InterPro" id="IPR013041">
    <property type="entry name" value="Clathrin_app_Ig-like_sf"/>
</dbReference>
<evidence type="ECO:0000256" key="1">
    <source>
        <dbReference type="SAM" id="Coils"/>
    </source>
</evidence>
<feature type="compositionally biased region" description="Low complexity" evidence="2">
    <location>
        <begin position="377"/>
        <end position="388"/>
    </location>
</feature>
<feature type="compositionally biased region" description="Low complexity" evidence="2">
    <location>
        <begin position="289"/>
        <end position="308"/>
    </location>
</feature>
<feature type="compositionally biased region" description="Low complexity" evidence="2">
    <location>
        <begin position="147"/>
        <end position="165"/>
    </location>
</feature>
<organism evidence="3 4">
    <name type="scientific">Tetrahymena thermophila (strain SB210)</name>
    <dbReference type="NCBI Taxonomy" id="312017"/>
    <lineage>
        <taxon>Eukaryota</taxon>
        <taxon>Sar</taxon>
        <taxon>Alveolata</taxon>
        <taxon>Ciliophora</taxon>
        <taxon>Intramacronucleata</taxon>
        <taxon>Oligohymenophorea</taxon>
        <taxon>Hymenostomatida</taxon>
        <taxon>Tetrahymenina</taxon>
        <taxon>Tetrahymenidae</taxon>
        <taxon>Tetrahymena</taxon>
    </lineage>
</organism>
<reference evidence="4" key="1">
    <citation type="journal article" date="2006" name="PLoS Biol.">
        <title>Macronuclear genome sequence of the ciliate Tetrahymena thermophila, a model eukaryote.</title>
        <authorList>
            <person name="Eisen J.A."/>
            <person name="Coyne R.S."/>
            <person name="Wu M."/>
            <person name="Wu D."/>
            <person name="Thiagarajan M."/>
            <person name="Wortman J.R."/>
            <person name="Badger J.H."/>
            <person name="Ren Q."/>
            <person name="Amedeo P."/>
            <person name="Jones K.M."/>
            <person name="Tallon L.J."/>
            <person name="Delcher A.L."/>
            <person name="Salzberg S.L."/>
            <person name="Silva J.C."/>
            <person name="Haas B.J."/>
            <person name="Majoros W.H."/>
            <person name="Farzad M."/>
            <person name="Carlton J.M."/>
            <person name="Smith R.K. Jr."/>
            <person name="Garg J."/>
            <person name="Pearlman R.E."/>
            <person name="Karrer K.M."/>
            <person name="Sun L."/>
            <person name="Manning G."/>
            <person name="Elde N.C."/>
            <person name="Turkewitz A.P."/>
            <person name="Asai D.J."/>
            <person name="Wilkes D.E."/>
            <person name="Wang Y."/>
            <person name="Cai H."/>
            <person name="Collins K."/>
            <person name="Stewart B.A."/>
            <person name="Lee S.R."/>
            <person name="Wilamowska K."/>
            <person name="Weinberg Z."/>
            <person name="Ruzzo W.L."/>
            <person name="Wloga D."/>
            <person name="Gaertig J."/>
            <person name="Frankel J."/>
            <person name="Tsao C.-C."/>
            <person name="Gorovsky M.A."/>
            <person name="Keeling P.J."/>
            <person name="Waller R.F."/>
            <person name="Patron N.J."/>
            <person name="Cherry J.M."/>
            <person name="Stover N.A."/>
            <person name="Krieger C.J."/>
            <person name="del Toro C."/>
            <person name="Ryder H.F."/>
            <person name="Williamson S.C."/>
            <person name="Barbeau R.A."/>
            <person name="Hamilton E.P."/>
            <person name="Orias E."/>
        </authorList>
    </citation>
    <scope>NUCLEOTIDE SEQUENCE [LARGE SCALE GENOMIC DNA]</scope>
    <source>
        <strain evidence="4">SB210</strain>
    </source>
</reference>
<dbReference type="GeneID" id="7834234"/>
<feature type="region of interest" description="Disordered" evidence="2">
    <location>
        <begin position="713"/>
        <end position="737"/>
    </location>
</feature>
<sequence>MQTNNQEIQKQSSQSHQSGIDANFNNNQFNFQDMKDNFFDMDFNHNQPAALGQNQNQNQNTQQIDLLGDDDLFWGNSGNNNNQQNNNQLQQQQQNQNQVQPQALKNEFQDFDFDFMEKSMNNSQQKNSLNEQNAYQSQHPPLPPKKQNSNMNSQSNSQNISRNNSMHNSQSSQKGNNLYNSQNQGNKQPINNQISQSSNAFQRKDSLGIQKQNSYEYHNQFNSNNNNNNNQAQFVGFDMNFQSNQANNSFTNNNQMKKSGSISNQQNQNNFDGFDFGFGGFGDINPMANSQTSSQNKGQNNQNQQQQQQQYNLNQFDFGEFNMNAQAQQSQQGGNNAGAQNYNDFYFGNDNNQQINQVQGQNIAESQFQYNNPDAFNSYNSYNNNNLNHGSLHKDKSQNKASLDNSQIQEKDEKPLTISQKLELGGSEFNQHQLKISQEQQYKQQYQNVDFDDNFNNNKLQTSQPNIQIQSGNNSKQLSHKSSGSSQHQQEQQQKQKQQFDLGSNFFGSGINNPMISSVGSEQSNKKNQQQDWNFQANKNNNANFFDTNFDFTQNNNNNRDEAAQLSKKHSQHSNSNFQDVHNNQFNNSNNFGQNNDFANNNWSGNNQTQNKQNLLDENFNFNTANSQKNHQEEDNKVQFWMQQKVQQQIFGNQNEPNLNSVTKNSSIDKSHNMSTSKKNNNNKDAFGLDDFGEISEATGGEDSKIEAQKYGFDYDQKTNEKDQQIANDSRRSDDFDDLLPSEIDLVKQNKRKLQMEQNLRDQQQDYHEQQQFQNIQENKNQNLENKQVQDGNQELAIHKQVLKAKQQALAEQINYAQIQHDNSKINHMPGIRPFSPLQHTQSTNLSNKRRSSIEEYALKKQMENQINILKPFDFEAQKQKNDQRRHSEGQAILSQQIQRLQQNLNLGTINEEELQAGDNQLQKKGIPLYQGKGDHIPNVNLILPSIKGQKEQVAAFQEEQIGNPLHSKSSVSQDDEDDYLDSPELKQKSQKNQSNNLQTQNNEHTNPSNPQIILAESDIIPYPDENGQDNNQNNDFLGIHKNQNILESEVIKPQHKNSLSPRSNIGNNRQILQSEYLIDKQVANQQLNTNFKPTLTESYVEIDHTKDDNRFVNMQNYTIQNFVKSENVLPSSDDEAQQTQQKVGTTVSNRESLEKSVEQTIEEIKFDIDDFPMLENQLNTKGQFTSKEQQNLIKRQLSIINEEFEQVEDPDQNMSQANQEKLYEQRLEQIKSDQIAIHNQLAEIKNQTILYEEEFKKNTNAKEDDLERIKNQLKAMQQNQQKIKSLKDRYKQNLQFIMLIEYKKAALSVEKMQAEISKLQENSNKSSSLQGSQKQMGSSSEAQNSSLIESLKKEIQDLKQQMNSQYYPKSQISRQDSQDQKRKYSENEIAIIEDLRIQMNKLKSDFESKYNEQSSNLSAENKSTMIEFMEKLSQIEKNIIDQKEEIQRLASSQNDIQKQFMSISRTSNQYFSPLSQDRQFNQNNEDRKYGQETHYQENPQISLIKNDSQSEQGEAELFPRNEFIDKTEQEQSQNFKQNPIFDENEYKSVRGRYNNQEDGVNFLTPSKSSPGMMEYSPIISQDQQINHHDYRSTVGPRQQFYSQQQYQTNENTAKYFYQGDKNNQLNYSTNNREQNQYNPDQVNPQQINQDENQMNNSMLKNLYERTASHTLLYEQNQHLKSIYQDPYVLMKAFEAQKVSQLQFSKVQTPYDVYGSFQNNRIQQRLRDSVYSGTSQIFNEAINFSINSYKVNYVASNYNMGVKNIEKSQFTNQMLSEHDRYYDPLIELAQKQLGKEYFPNNEWFEKNIKQFVNRVNIEKRVLKDSIVNQNCVILETFDLQVSAKYSIVKTTNSSGKPDPRYPSQILKIQLTYTNKLGMNINNLLIVLASAKGYETVLADPPKIIQNQLKAYETIYQDVYLPNYRPNSQMLISQFSYSTGFKQSRVSALIPSTPNKFMDFIFINKEQFNQMWAESKDTMIYCSPVYLNTHIIQSCEDFKTIYPLLIEIVEAFEQYKQSWREFGGSFTILNDPYPNTTYLLKICFSQDQRVYFQFSSVGQDQVQSFNIKKVLQSILDLFYFLYCE</sequence>
<feature type="compositionally biased region" description="Polar residues" evidence="2">
    <location>
        <begin position="166"/>
        <end position="201"/>
    </location>
</feature>
<dbReference type="Proteomes" id="UP000009168">
    <property type="component" value="Unassembled WGS sequence"/>
</dbReference>
<feature type="compositionally biased region" description="Polar residues" evidence="2">
    <location>
        <begin position="121"/>
        <end position="139"/>
    </location>
</feature>
<name>I7MJ87_TETTS</name>
<feature type="compositionally biased region" description="Low complexity" evidence="2">
    <location>
        <begin position="79"/>
        <end position="100"/>
    </location>
</feature>
<feature type="region of interest" description="Disordered" evidence="2">
    <location>
        <begin position="69"/>
        <end position="100"/>
    </location>
</feature>
<keyword evidence="4" id="KW-1185">Reference proteome</keyword>
<evidence type="ECO:0000313" key="3">
    <source>
        <dbReference type="EMBL" id="EAR96073.2"/>
    </source>
</evidence>
<gene>
    <name evidence="3" type="ORF">TTHERM_00128370</name>
</gene>